<dbReference type="Proteomes" id="UP000622430">
    <property type="component" value="Segment"/>
</dbReference>
<organism evidence="2 3">
    <name type="scientific">Burkholderia phage BCSR52</name>
    <dbReference type="NCBI Taxonomy" id="2805748"/>
    <lineage>
        <taxon>Viruses</taxon>
        <taxon>Duplodnaviria</taxon>
        <taxon>Heunggongvirae</taxon>
        <taxon>Uroviricota</taxon>
        <taxon>Caudoviricetes</taxon>
        <taxon>Lindbergviridae</taxon>
        <taxon>Irusalimvirus</taxon>
        <taxon>Irusalimvirus BCSR52</taxon>
    </lineage>
</organism>
<evidence type="ECO:0000313" key="3">
    <source>
        <dbReference type="Proteomes" id="UP000622430"/>
    </source>
</evidence>
<evidence type="ECO:0000313" key="2">
    <source>
        <dbReference type="EMBL" id="QRE00366.1"/>
    </source>
</evidence>
<name>A0A889IPZ7_9CAUD</name>
<keyword evidence="1" id="KW-1133">Transmembrane helix</keyword>
<protein>
    <submittedName>
        <fullName evidence="2">Uncharacterized protein</fullName>
    </submittedName>
</protein>
<keyword evidence="1" id="KW-0472">Membrane</keyword>
<evidence type="ECO:0000256" key="1">
    <source>
        <dbReference type="SAM" id="Phobius"/>
    </source>
</evidence>
<sequence>MKNYFRYMTTAALFVLAIVMFVVVTPWCINEGGTTGLIAIPFLWITVAAIITFVLKRCFNPEKSKND</sequence>
<keyword evidence="3" id="KW-1185">Reference proteome</keyword>
<keyword evidence="1" id="KW-0812">Transmembrane</keyword>
<proteinExistence type="predicted"/>
<feature type="transmembrane region" description="Helical" evidence="1">
    <location>
        <begin position="35"/>
        <end position="55"/>
    </location>
</feature>
<reference evidence="2" key="1">
    <citation type="submission" date="2021-01" db="EMBL/GenBank/DDBJ databases">
        <authorList>
            <person name="Rakov C."/>
            <person name="Alkalay-Oren S."/>
            <person name="Coppenhagen-Glazer S."/>
            <person name="Hazan R."/>
        </authorList>
    </citation>
    <scope>NUCLEOTIDE SEQUENCE</scope>
</reference>
<feature type="transmembrane region" description="Helical" evidence="1">
    <location>
        <begin position="7"/>
        <end position="29"/>
    </location>
</feature>
<dbReference type="EMBL" id="MW460246">
    <property type="protein sequence ID" value="QRE00366.1"/>
    <property type="molecule type" value="Genomic_DNA"/>
</dbReference>
<accession>A0A889IPZ7</accession>